<keyword evidence="3" id="KW-1185">Reference proteome</keyword>
<name>A0A7X2NLD9_9CLOT</name>
<accession>A0A7X2NLD9</accession>
<gene>
    <name evidence="2" type="ORF">FYJ39_07750</name>
</gene>
<feature type="chain" id="PRO_5030702301" evidence="1">
    <location>
        <begin position="34"/>
        <end position="427"/>
    </location>
</feature>
<reference evidence="2 3" key="1">
    <citation type="submission" date="2019-08" db="EMBL/GenBank/DDBJ databases">
        <title>In-depth cultivation of the pig gut microbiome towards novel bacterial diversity and tailored functional studies.</title>
        <authorList>
            <person name="Wylensek D."/>
            <person name="Hitch T.C.A."/>
            <person name="Clavel T."/>
        </authorList>
    </citation>
    <scope>NUCLEOTIDE SEQUENCE [LARGE SCALE GENOMIC DNA]</scope>
    <source>
        <strain evidence="2 3">WCA-389-WT-23D1</strain>
    </source>
</reference>
<dbReference type="AlphaFoldDB" id="A0A7X2NLD9"/>
<dbReference type="RefSeq" id="WP_154471906.1">
    <property type="nucleotide sequence ID" value="NZ_VUMD01000006.1"/>
</dbReference>
<comment type="caution">
    <text evidence="2">The sequence shown here is derived from an EMBL/GenBank/DDBJ whole genome shotgun (WGS) entry which is preliminary data.</text>
</comment>
<evidence type="ECO:0000256" key="1">
    <source>
        <dbReference type="SAM" id="SignalP"/>
    </source>
</evidence>
<proteinExistence type="predicted"/>
<evidence type="ECO:0000313" key="2">
    <source>
        <dbReference type="EMBL" id="MSS36463.1"/>
    </source>
</evidence>
<sequence length="427" mass="47182">MKLKRKTRRILAAFLAMSLCIPTVLHYMATAYALESCDKSHEWTGLHLYWTDIPTSDGTAFGWPRKTYFTGGTGEWKDMNGMYVYCVANHTGQPGQGAEAMVGNRLTLDKYMEFKGNESMDYGSQMETMKKFTFCLAAAATIAPGKQSTSDLKSEYSTTYLDIMAQSVLLAIEGRMGLGARITTMDRAAAYQAYCNAMQYEYHLDPYEWEGKVTQLHPQIASEVLANREKFFNDAWDAALVMYNAIQNNAAGIQANHMSAEVDPNDPSKYIVKINCYNLQSVWDNYYSKISITESPGWSTESSQYDPATGYGTIVFKGSAGIDLNKDGLKFKFDNPGFLTDLSQPVLYEFDFCTIGPDGTLQHGGFQTMFCAMQKEPTIIVGGGPGGGGGGGGGEGGEGSIALEVHRYKHSEDWQTTYNVDLRKLDS</sequence>
<evidence type="ECO:0000313" key="3">
    <source>
        <dbReference type="Proteomes" id="UP000429958"/>
    </source>
</evidence>
<keyword evidence="1" id="KW-0732">Signal</keyword>
<dbReference type="EMBL" id="VUMD01000006">
    <property type="protein sequence ID" value="MSS36463.1"/>
    <property type="molecule type" value="Genomic_DNA"/>
</dbReference>
<organism evidence="2 3">
    <name type="scientific">Clostridium porci</name>
    <dbReference type="NCBI Taxonomy" id="2605778"/>
    <lineage>
        <taxon>Bacteria</taxon>
        <taxon>Bacillati</taxon>
        <taxon>Bacillota</taxon>
        <taxon>Clostridia</taxon>
        <taxon>Eubacteriales</taxon>
        <taxon>Clostridiaceae</taxon>
        <taxon>Clostridium</taxon>
    </lineage>
</organism>
<dbReference type="Proteomes" id="UP000429958">
    <property type="component" value="Unassembled WGS sequence"/>
</dbReference>
<feature type="signal peptide" evidence="1">
    <location>
        <begin position="1"/>
        <end position="33"/>
    </location>
</feature>
<feature type="non-terminal residue" evidence="2">
    <location>
        <position position="427"/>
    </location>
</feature>
<protein>
    <submittedName>
        <fullName evidence="2">Uncharacterized protein</fullName>
    </submittedName>
</protein>